<dbReference type="EMBL" id="DNWC01000167">
    <property type="protein sequence ID" value="HBJ09981.1"/>
    <property type="molecule type" value="Genomic_DNA"/>
</dbReference>
<comment type="caution">
    <text evidence="1">The sequence shown here is derived from an EMBL/GenBank/DDBJ whole genome shotgun (WGS) entry which is preliminary data.</text>
</comment>
<organism evidence="1 2">
    <name type="scientific">Coprobacter fastidiosus</name>
    <dbReference type="NCBI Taxonomy" id="1099853"/>
    <lineage>
        <taxon>Bacteria</taxon>
        <taxon>Pseudomonadati</taxon>
        <taxon>Bacteroidota</taxon>
        <taxon>Bacteroidia</taxon>
        <taxon>Bacteroidales</taxon>
        <taxon>Barnesiellaceae</taxon>
        <taxon>Coprobacter</taxon>
    </lineage>
</organism>
<evidence type="ECO:0000313" key="1">
    <source>
        <dbReference type="EMBL" id="HBJ09981.1"/>
    </source>
</evidence>
<evidence type="ECO:0000313" key="2">
    <source>
        <dbReference type="Proteomes" id="UP000262954"/>
    </source>
</evidence>
<gene>
    <name evidence="1" type="ORF">DDY73_13370</name>
</gene>
<name>A0A354M642_9BACT</name>
<feature type="non-terminal residue" evidence="1">
    <location>
        <position position="154"/>
    </location>
</feature>
<dbReference type="Proteomes" id="UP000262954">
    <property type="component" value="Unassembled WGS sequence"/>
</dbReference>
<reference evidence="1 2" key="1">
    <citation type="journal article" date="2018" name="Nat. Biotechnol.">
        <title>A standardized bacterial taxonomy based on genome phylogeny substantially revises the tree of life.</title>
        <authorList>
            <person name="Parks D.H."/>
            <person name="Chuvochina M."/>
            <person name="Waite D.W."/>
            <person name="Rinke C."/>
            <person name="Skarshewski A."/>
            <person name="Chaumeil P.A."/>
            <person name="Hugenholtz P."/>
        </authorList>
    </citation>
    <scope>NUCLEOTIDE SEQUENCE [LARGE SCALE GENOMIC DNA]</scope>
    <source>
        <strain evidence="1">UBA11482</strain>
    </source>
</reference>
<sequence length="154" mass="18217">MKYNLNGLLICNTSIYGPFVEDNVKCINYHGVHEFERFPLLQFQQDVECRELSDMQFSKQIGENAFQFLNFITSVEFALHLIKKCCEKNILLRALFVESDGYTEEIWGNAIPERRFLGYEVMEIPLDPWTLLDLANREQYGRYREELNENGLFK</sequence>
<protein>
    <submittedName>
        <fullName evidence="1">Uncharacterized protein</fullName>
    </submittedName>
</protein>
<proteinExistence type="predicted"/>
<accession>A0A354M642</accession>
<dbReference type="AlphaFoldDB" id="A0A354M642"/>